<accession>G7E4Q8</accession>
<dbReference type="EMBL" id="BABT02000143">
    <property type="protein sequence ID" value="GAA97818.1"/>
    <property type="molecule type" value="Genomic_DNA"/>
</dbReference>
<dbReference type="PROSITE" id="PS51767">
    <property type="entry name" value="PEPTIDASE_A1"/>
    <property type="match status" value="1"/>
</dbReference>
<proteinExistence type="predicted"/>
<feature type="non-terminal residue" evidence="2">
    <location>
        <position position="1"/>
    </location>
</feature>
<comment type="caution">
    <text evidence="2">The sequence shown here is derived from an EMBL/GenBank/DDBJ whole genome shotgun (WGS) entry which is preliminary data.</text>
</comment>
<gene>
    <name evidence="2" type="primary">Mo04497</name>
    <name evidence="2" type="ORF">E5Q_04497</name>
</gene>
<protein>
    <recommendedName>
        <fullName evidence="1">Peptidase A1 domain-containing protein</fullName>
    </recommendedName>
</protein>
<dbReference type="InterPro" id="IPR033121">
    <property type="entry name" value="PEPTIDASE_A1"/>
</dbReference>
<evidence type="ECO:0000313" key="2">
    <source>
        <dbReference type="EMBL" id="GAA97818.1"/>
    </source>
</evidence>
<feature type="domain" description="Peptidase A1" evidence="1">
    <location>
        <begin position="1"/>
        <end position="236"/>
    </location>
</feature>
<evidence type="ECO:0000259" key="1">
    <source>
        <dbReference type="PROSITE" id="PS51767"/>
    </source>
</evidence>
<reference evidence="2 3" key="1">
    <citation type="journal article" date="2011" name="J. Gen. Appl. Microbiol.">
        <title>Draft genome sequencing of the enigmatic basidiomycete Mixia osmundae.</title>
        <authorList>
            <person name="Nishida H."/>
            <person name="Nagatsuka Y."/>
            <person name="Sugiyama J."/>
        </authorList>
    </citation>
    <scope>NUCLEOTIDE SEQUENCE [LARGE SCALE GENOMIC DNA]</scope>
    <source>
        <strain evidence="3">CBS 9802 / IAM 14324 / JCM 22182 / KY 12970</strain>
    </source>
</reference>
<dbReference type="Proteomes" id="UP000009131">
    <property type="component" value="Unassembled WGS sequence"/>
</dbReference>
<dbReference type="Gene3D" id="2.40.70.10">
    <property type="entry name" value="Acid Proteases"/>
    <property type="match status" value="1"/>
</dbReference>
<reference evidence="2 3" key="2">
    <citation type="journal article" date="2012" name="Open Biol.">
        <title>Characteristics of nucleosomes and linker DNA regions on the genome of the basidiomycete Mixia osmundae revealed by mono- and dinucleosome mapping.</title>
        <authorList>
            <person name="Nishida H."/>
            <person name="Kondo S."/>
            <person name="Matsumoto T."/>
            <person name="Suzuki Y."/>
            <person name="Yoshikawa H."/>
            <person name="Taylor T.D."/>
            <person name="Sugiyama J."/>
        </authorList>
    </citation>
    <scope>NUCLEOTIDE SEQUENCE [LARGE SCALE GENOMIC DNA]</scope>
    <source>
        <strain evidence="3">CBS 9802 / IAM 14324 / JCM 22182 / KY 12970</strain>
    </source>
</reference>
<dbReference type="SUPFAM" id="SSF50630">
    <property type="entry name" value="Acid proteases"/>
    <property type="match status" value="1"/>
</dbReference>
<dbReference type="AlphaFoldDB" id="G7E4Q8"/>
<dbReference type="MEROPS" id="A01.057"/>
<dbReference type="InterPro" id="IPR021109">
    <property type="entry name" value="Peptidase_aspartic_dom_sf"/>
</dbReference>
<sequence>DQTMIAPGLVVRNTHFGIATRVGRNSLTTADSGMFALGPQSGLDIQTGSRGLSTWMTAATSEGVIPNNIVTVDLGEPSLTFGHVNLENAVGQPVYLPSIGAMYWIVQMSFPQIALNGPVLVDTAAAYLSLTPASMQILMSQIPGSRLDTTFDHLLLIPYGRTLKPFTIVIGDREFVLSSEKQFLNQPYLREPPGFRYSIFHQMGYIPKGVGAIFGGKVQKHFVIILDDDKHRVGFAARTEP</sequence>
<evidence type="ECO:0000313" key="3">
    <source>
        <dbReference type="Proteomes" id="UP000009131"/>
    </source>
</evidence>
<name>G7E4Q8_MIXOS</name>
<keyword evidence="3" id="KW-1185">Reference proteome</keyword>
<dbReference type="InParanoid" id="G7E4Q8"/>
<organism evidence="2 3">
    <name type="scientific">Mixia osmundae (strain CBS 9802 / IAM 14324 / JCM 22182 / KY 12970)</name>
    <dbReference type="NCBI Taxonomy" id="764103"/>
    <lineage>
        <taxon>Eukaryota</taxon>
        <taxon>Fungi</taxon>
        <taxon>Dikarya</taxon>
        <taxon>Basidiomycota</taxon>
        <taxon>Pucciniomycotina</taxon>
        <taxon>Mixiomycetes</taxon>
        <taxon>Mixiales</taxon>
        <taxon>Mixiaceae</taxon>
        <taxon>Mixia</taxon>
    </lineage>
</organism>
<dbReference type="HOGENOM" id="CLU_055664_0_0_1"/>
<dbReference type="Pfam" id="PF00026">
    <property type="entry name" value="Asp"/>
    <property type="match status" value="1"/>
</dbReference>